<evidence type="ECO:0000313" key="2">
    <source>
        <dbReference type="Proteomes" id="UP000246702"/>
    </source>
</evidence>
<dbReference type="Proteomes" id="UP000246702">
    <property type="component" value="Unassembled WGS sequence"/>
</dbReference>
<protein>
    <submittedName>
        <fullName evidence="1">Uncharacterized protein</fullName>
    </submittedName>
</protein>
<dbReference type="OrthoDB" id="198977at2759"/>
<dbReference type="GO" id="GO:0006888">
    <property type="term" value="P:endoplasmic reticulum to Golgi vesicle-mediated transport"/>
    <property type="evidence" value="ECO:0007669"/>
    <property type="project" value="TreeGrafter"/>
</dbReference>
<dbReference type="GO" id="GO:0005783">
    <property type="term" value="C:endoplasmic reticulum"/>
    <property type="evidence" value="ECO:0007669"/>
    <property type="project" value="TreeGrafter"/>
</dbReference>
<dbReference type="Gene3D" id="1.25.10.10">
    <property type="entry name" value="Leucine-rich Repeat Variant"/>
    <property type="match status" value="1"/>
</dbReference>
<dbReference type="GO" id="GO:0006886">
    <property type="term" value="P:intracellular protein transport"/>
    <property type="evidence" value="ECO:0007669"/>
    <property type="project" value="TreeGrafter"/>
</dbReference>
<evidence type="ECO:0000313" key="1">
    <source>
        <dbReference type="EMBL" id="PWY94751.1"/>
    </source>
</evidence>
<dbReference type="PANTHER" id="PTHR10013:SF0">
    <property type="entry name" value="GENERAL VESICULAR TRANSPORT FACTOR P115"/>
    <property type="match status" value="1"/>
</dbReference>
<sequence>MFRILESQAPAKQTATDTINTLSSRLQSATLLEDRRAAIQGLRSFAKTFPASVASGALRPLISSLRNDREDVDTLKVVLETLLMLFTPDENSVGGLLSWVGLQHMLMCAV</sequence>
<keyword evidence="2" id="KW-1185">Reference proteome</keyword>
<accession>A0A317X9A3</accession>
<dbReference type="RefSeq" id="XP_025471512.1">
    <property type="nucleotide sequence ID" value="XM_025610952.1"/>
</dbReference>
<dbReference type="GO" id="GO:0005795">
    <property type="term" value="C:Golgi stack"/>
    <property type="evidence" value="ECO:0007669"/>
    <property type="project" value="TreeGrafter"/>
</dbReference>
<dbReference type="AlphaFoldDB" id="A0A317X9A3"/>
<dbReference type="InterPro" id="IPR011989">
    <property type="entry name" value="ARM-like"/>
</dbReference>
<reference evidence="1 2" key="1">
    <citation type="submission" date="2016-12" db="EMBL/GenBank/DDBJ databases">
        <title>The genomes of Aspergillus section Nigri reveals drivers in fungal speciation.</title>
        <authorList>
            <consortium name="DOE Joint Genome Institute"/>
            <person name="Vesth T.C."/>
            <person name="Nybo J."/>
            <person name="Theobald S."/>
            <person name="Brandl J."/>
            <person name="Frisvad J.C."/>
            <person name="Nielsen K.F."/>
            <person name="Lyhne E.K."/>
            <person name="Kogle M.E."/>
            <person name="Kuo A."/>
            <person name="Riley R."/>
            <person name="Clum A."/>
            <person name="Nolan M."/>
            <person name="Lipzen A."/>
            <person name="Salamov A."/>
            <person name="Henrissat B."/>
            <person name="Wiebenga A."/>
            <person name="De Vries R.P."/>
            <person name="Grigoriev I.V."/>
            <person name="Mortensen U.H."/>
            <person name="Andersen M.R."/>
            <person name="Baker S.E."/>
        </authorList>
    </citation>
    <scope>NUCLEOTIDE SEQUENCE [LARGE SCALE GENOMIC DNA]</scope>
    <source>
        <strain evidence="1 2">CBS 115572</strain>
    </source>
</reference>
<proteinExistence type="predicted"/>
<dbReference type="GO" id="GO:0061025">
    <property type="term" value="P:membrane fusion"/>
    <property type="evidence" value="ECO:0007669"/>
    <property type="project" value="TreeGrafter"/>
</dbReference>
<dbReference type="GeneID" id="37113095"/>
<dbReference type="GO" id="GO:0012507">
    <property type="term" value="C:ER to Golgi transport vesicle membrane"/>
    <property type="evidence" value="ECO:0007669"/>
    <property type="project" value="TreeGrafter"/>
</dbReference>
<dbReference type="EMBL" id="MSFK01000004">
    <property type="protein sequence ID" value="PWY94751.1"/>
    <property type="molecule type" value="Genomic_DNA"/>
</dbReference>
<dbReference type="GO" id="GO:0048211">
    <property type="term" value="P:Golgi vesicle docking"/>
    <property type="evidence" value="ECO:0007669"/>
    <property type="project" value="TreeGrafter"/>
</dbReference>
<name>A0A317X9A3_9EURO</name>
<dbReference type="PANTHER" id="PTHR10013">
    <property type="entry name" value="GENERAL VESICULAR TRANSPORT FACTOR P115"/>
    <property type="match status" value="1"/>
</dbReference>
<organism evidence="1 2">
    <name type="scientific">Aspergillus sclerotioniger CBS 115572</name>
    <dbReference type="NCBI Taxonomy" id="1450535"/>
    <lineage>
        <taxon>Eukaryota</taxon>
        <taxon>Fungi</taxon>
        <taxon>Dikarya</taxon>
        <taxon>Ascomycota</taxon>
        <taxon>Pezizomycotina</taxon>
        <taxon>Eurotiomycetes</taxon>
        <taxon>Eurotiomycetidae</taxon>
        <taxon>Eurotiales</taxon>
        <taxon>Aspergillaceae</taxon>
        <taxon>Aspergillus</taxon>
        <taxon>Aspergillus subgen. Circumdati</taxon>
    </lineage>
</organism>
<dbReference type="STRING" id="1450535.A0A317X9A3"/>
<gene>
    <name evidence="1" type="ORF">BO94DRAFT_531686</name>
</gene>
<dbReference type="InterPro" id="IPR024095">
    <property type="entry name" value="Vesicle_P115"/>
</dbReference>
<comment type="caution">
    <text evidence="1">The sequence shown here is derived from an EMBL/GenBank/DDBJ whole genome shotgun (WGS) entry which is preliminary data.</text>
</comment>